<name>B1Y062_LEPCP</name>
<feature type="compositionally biased region" description="Basic residues" evidence="1">
    <location>
        <begin position="40"/>
        <end position="52"/>
    </location>
</feature>
<accession>B1Y062</accession>
<evidence type="ECO:0000313" key="3">
    <source>
        <dbReference type="Proteomes" id="UP000001693"/>
    </source>
</evidence>
<proteinExistence type="predicted"/>
<reference evidence="2 3" key="1">
    <citation type="submission" date="2008-03" db="EMBL/GenBank/DDBJ databases">
        <title>Complete sequence of Leptothrix cholodnii SP-6.</title>
        <authorList>
            <consortium name="US DOE Joint Genome Institute"/>
            <person name="Copeland A."/>
            <person name="Lucas S."/>
            <person name="Lapidus A."/>
            <person name="Glavina del Rio T."/>
            <person name="Dalin E."/>
            <person name="Tice H."/>
            <person name="Bruce D."/>
            <person name="Goodwin L."/>
            <person name="Pitluck S."/>
            <person name="Chertkov O."/>
            <person name="Brettin T."/>
            <person name="Detter J.C."/>
            <person name="Han C."/>
            <person name="Kuske C.R."/>
            <person name="Schmutz J."/>
            <person name="Larimer F."/>
            <person name="Land M."/>
            <person name="Hauser L."/>
            <person name="Kyrpides N."/>
            <person name="Lykidis A."/>
            <person name="Emerson D."/>
            <person name="Richardson P."/>
        </authorList>
    </citation>
    <scope>NUCLEOTIDE SEQUENCE [LARGE SCALE GENOMIC DNA]</scope>
    <source>
        <strain evidence="3">ATCC 51168 / LMG 8142 / SP-6</strain>
    </source>
</reference>
<gene>
    <name evidence="2" type="ordered locus">Lcho_3083</name>
</gene>
<dbReference type="STRING" id="395495.Lcho_3083"/>
<feature type="compositionally biased region" description="Basic and acidic residues" evidence="1">
    <location>
        <begin position="1"/>
        <end position="34"/>
    </location>
</feature>
<dbReference type="EMBL" id="CP001013">
    <property type="protein sequence ID" value="ACB35343.1"/>
    <property type="molecule type" value="Genomic_DNA"/>
</dbReference>
<dbReference type="Proteomes" id="UP000001693">
    <property type="component" value="Chromosome"/>
</dbReference>
<evidence type="ECO:0000313" key="2">
    <source>
        <dbReference type="EMBL" id="ACB35343.1"/>
    </source>
</evidence>
<dbReference type="HOGENOM" id="CLU_3081358_0_0_4"/>
<sequence length="52" mass="6102">MARVTDSEKETDLAKERGSATDSEKEKGSEKEKAWPTNRLHCRHHRRHMQPD</sequence>
<feature type="region of interest" description="Disordered" evidence="1">
    <location>
        <begin position="1"/>
        <end position="52"/>
    </location>
</feature>
<keyword evidence="3" id="KW-1185">Reference proteome</keyword>
<organism evidence="2 3">
    <name type="scientific">Leptothrix cholodnii (strain ATCC 51168 / LMG 8142 / SP-6)</name>
    <name type="common">Leptothrix discophora (strain SP-6)</name>
    <dbReference type="NCBI Taxonomy" id="395495"/>
    <lineage>
        <taxon>Bacteria</taxon>
        <taxon>Pseudomonadati</taxon>
        <taxon>Pseudomonadota</taxon>
        <taxon>Betaproteobacteria</taxon>
        <taxon>Burkholderiales</taxon>
        <taxon>Sphaerotilaceae</taxon>
        <taxon>Leptothrix</taxon>
    </lineage>
</organism>
<evidence type="ECO:0000256" key="1">
    <source>
        <dbReference type="SAM" id="MobiDB-lite"/>
    </source>
</evidence>
<protein>
    <submittedName>
        <fullName evidence="2">Uncharacterized protein</fullName>
    </submittedName>
</protein>
<dbReference type="AlphaFoldDB" id="B1Y062"/>
<dbReference type="KEGG" id="lch:Lcho_3083"/>